<dbReference type="NCBIfam" id="NF001261">
    <property type="entry name" value="PRK00226.1-2"/>
    <property type="match status" value="1"/>
</dbReference>
<dbReference type="Gene3D" id="1.10.287.180">
    <property type="entry name" value="Transcription elongation factor, GreA/GreB, N-terminal domain"/>
    <property type="match status" value="1"/>
</dbReference>
<dbReference type="InterPro" id="IPR018151">
    <property type="entry name" value="TF_GreA/GreB_CS"/>
</dbReference>
<protein>
    <recommendedName>
        <fullName evidence="2 8">Transcription elongation factor GreA</fullName>
    </recommendedName>
    <alternativeName>
        <fullName evidence="7 8">Transcript cleavage factor GreA</fullName>
    </alternativeName>
</protein>
<dbReference type="PIRSF" id="PIRSF006092">
    <property type="entry name" value="GreA_GreB"/>
    <property type="match status" value="1"/>
</dbReference>
<dbReference type="InterPro" id="IPR028624">
    <property type="entry name" value="Tscrpt_elong_fac_GreA/B"/>
</dbReference>
<reference evidence="12" key="3">
    <citation type="submission" date="2019-06" db="EMBL/GenBank/DDBJ databases">
        <title>A comparative analysis of the Nautiliaceae.</title>
        <authorList>
            <person name="Grosche A."/>
            <person name="Smedile F."/>
            <person name="Vetriani C."/>
        </authorList>
    </citation>
    <scope>NUCLEOTIDE SEQUENCE</scope>
    <source>
        <strain evidence="12">TB6</strain>
    </source>
</reference>
<keyword evidence="3 8" id="KW-0805">Transcription regulation</keyword>
<dbReference type="SUPFAM" id="SSF46557">
    <property type="entry name" value="GreA transcript cleavage protein, N-terminal domain"/>
    <property type="match status" value="1"/>
</dbReference>
<evidence type="ECO:0000256" key="4">
    <source>
        <dbReference type="ARBA" id="ARBA00023125"/>
    </source>
</evidence>
<dbReference type="NCBIfam" id="NF001264">
    <property type="entry name" value="PRK00226.1-5"/>
    <property type="match status" value="1"/>
</dbReference>
<evidence type="ECO:0000313" key="15">
    <source>
        <dbReference type="Proteomes" id="UP000298805"/>
    </source>
</evidence>
<dbReference type="PROSITE" id="PS00829">
    <property type="entry name" value="GREAB_1"/>
    <property type="match status" value="1"/>
</dbReference>
<reference evidence="13 14" key="2">
    <citation type="submission" date="2018-11" db="EMBL/GenBank/DDBJ databases">
        <title>Genomic Encyclopedia of Type Strains, Phase IV (KMG-IV): sequencing the most valuable type-strain genomes for metagenomic binning, comparative biology and taxonomic classification.</title>
        <authorList>
            <person name="Goeker M."/>
        </authorList>
    </citation>
    <scope>NUCLEOTIDE SEQUENCE [LARGE SCALE GENOMIC DNA]</scope>
    <source>
        <strain evidence="13 14">DSM 27783</strain>
    </source>
</reference>
<keyword evidence="13" id="KW-0648">Protein biosynthesis</keyword>
<dbReference type="Gene3D" id="3.10.50.30">
    <property type="entry name" value="Transcription elongation factor, GreA/GreB, C-terminal domain"/>
    <property type="match status" value="1"/>
</dbReference>
<dbReference type="PANTHER" id="PTHR30437">
    <property type="entry name" value="TRANSCRIPTION ELONGATION FACTOR GREA"/>
    <property type="match status" value="1"/>
</dbReference>
<dbReference type="Pfam" id="PF01272">
    <property type="entry name" value="GreA_GreB"/>
    <property type="match status" value="1"/>
</dbReference>
<evidence type="ECO:0000256" key="7">
    <source>
        <dbReference type="ARBA" id="ARBA00030776"/>
    </source>
</evidence>
<evidence type="ECO:0000256" key="3">
    <source>
        <dbReference type="ARBA" id="ARBA00023015"/>
    </source>
</evidence>
<evidence type="ECO:0000256" key="8">
    <source>
        <dbReference type="HAMAP-Rule" id="MF_00105"/>
    </source>
</evidence>
<evidence type="ECO:0000313" key="12">
    <source>
        <dbReference type="EMBL" id="QCI28590.1"/>
    </source>
</evidence>
<dbReference type="InterPro" id="IPR022691">
    <property type="entry name" value="Tscrpt_elong_fac_GreA/B_N"/>
</dbReference>
<comment type="similarity">
    <text evidence="1 8 9">Belongs to the GreA/GreB family.</text>
</comment>
<feature type="domain" description="Transcription elongation factor GreA/GreB N-terminal" evidence="11">
    <location>
        <begin position="5"/>
        <end position="74"/>
    </location>
</feature>
<dbReference type="HAMAP" id="MF_00105">
    <property type="entry name" value="GreA_GreB"/>
    <property type="match status" value="1"/>
</dbReference>
<dbReference type="InterPro" id="IPR036953">
    <property type="entry name" value="GreA/GreB_C_sf"/>
</dbReference>
<evidence type="ECO:0000256" key="1">
    <source>
        <dbReference type="ARBA" id="ARBA00008213"/>
    </source>
</evidence>
<dbReference type="InterPro" id="IPR023459">
    <property type="entry name" value="Tscrpt_elong_fac_GreA/B_fam"/>
</dbReference>
<evidence type="ECO:0000259" key="10">
    <source>
        <dbReference type="Pfam" id="PF01272"/>
    </source>
</evidence>
<dbReference type="EMBL" id="RJVK01000001">
    <property type="protein sequence ID" value="ROR40681.1"/>
    <property type="molecule type" value="Genomic_DNA"/>
</dbReference>
<dbReference type="SUPFAM" id="SSF54534">
    <property type="entry name" value="FKBP-like"/>
    <property type="match status" value="1"/>
</dbReference>
<keyword evidence="13" id="KW-0251">Elongation factor</keyword>
<keyword evidence="4 8" id="KW-0238">DNA-binding</keyword>
<sequence>MQKEPMTKYGYEKLSKELEYLKTVARPEVAKEIDAARELGDLKENAEYHAAKEKQAHIERRIAELSDILSRAVVVDPKEHAHNRVSFGSTVYLIDVDTDEEVKYTIVGAPEANPEKGLISYHSPLAKALIGKEVGDEVEVNLPGGTKVYEIDKICFEDICFT</sequence>
<dbReference type="GO" id="GO:0006354">
    <property type="term" value="P:DNA-templated transcription elongation"/>
    <property type="evidence" value="ECO:0007669"/>
    <property type="project" value="TreeGrafter"/>
</dbReference>
<evidence type="ECO:0000256" key="5">
    <source>
        <dbReference type="ARBA" id="ARBA00023163"/>
    </source>
</evidence>
<evidence type="ECO:0000313" key="13">
    <source>
        <dbReference type="EMBL" id="ROR40681.1"/>
    </source>
</evidence>
<evidence type="ECO:0000313" key="14">
    <source>
        <dbReference type="Proteomes" id="UP000272781"/>
    </source>
</evidence>
<dbReference type="GO" id="GO:0003677">
    <property type="term" value="F:DNA binding"/>
    <property type="evidence" value="ECO:0007669"/>
    <property type="project" value="UniProtKB-UniRule"/>
</dbReference>
<proteinExistence type="inferred from homology"/>
<dbReference type="InterPro" id="IPR001437">
    <property type="entry name" value="Tscrpt_elong_fac_GreA/B_C"/>
</dbReference>
<evidence type="ECO:0000256" key="2">
    <source>
        <dbReference type="ARBA" id="ARBA00013729"/>
    </source>
</evidence>
<comment type="function">
    <text evidence="6 8 9">Necessary for efficient RNA polymerase transcription elongation past template-encoded arresting sites. The arresting sites in DNA have the property of trapping a certain fraction of elongating RNA polymerases that pass through, resulting in locked ternary complexes. Cleavage of the nascent transcript by cleavage factors such as GreA or GreB allows the resumption of elongation from the new 3'terminus. GreA releases sequences of 2 to 3 nucleotides.</text>
</comment>
<name>A0AAJ4RDL5_9BACT</name>
<dbReference type="RefSeq" id="WP_123351596.1">
    <property type="nucleotide sequence ID" value="NZ_CP027432.2"/>
</dbReference>
<evidence type="ECO:0000256" key="6">
    <source>
        <dbReference type="ARBA" id="ARBA00024916"/>
    </source>
</evidence>
<dbReference type="NCBIfam" id="TIGR01462">
    <property type="entry name" value="greA"/>
    <property type="match status" value="1"/>
</dbReference>
<accession>A0AAJ4RDL5</accession>
<keyword evidence="15" id="KW-1185">Reference proteome</keyword>
<dbReference type="AlphaFoldDB" id="A0AAJ4RDL5"/>
<evidence type="ECO:0000256" key="9">
    <source>
        <dbReference type="RuleBase" id="RU000556"/>
    </source>
</evidence>
<reference evidence="15" key="1">
    <citation type="submission" date="2018-03" db="EMBL/GenBank/DDBJ databases">
        <title>A comparative analysis of the Nautiliaceae.</title>
        <authorList>
            <person name="Grosche A."/>
            <person name="Smedile F."/>
            <person name="Vetriani C."/>
        </authorList>
    </citation>
    <scope>NUCLEOTIDE SEQUENCE [LARGE SCALE GENOMIC DNA]</scope>
    <source>
        <strain evidence="15">TB6</strain>
    </source>
</reference>
<keyword evidence="5 8" id="KW-0804">Transcription</keyword>
<dbReference type="Proteomes" id="UP000298805">
    <property type="component" value="Chromosome"/>
</dbReference>
<feature type="domain" description="Transcription elongation factor GreA/GreB C-terminal" evidence="10">
    <location>
        <begin position="82"/>
        <end position="154"/>
    </location>
</feature>
<dbReference type="PROSITE" id="PS00830">
    <property type="entry name" value="GREAB_2"/>
    <property type="match status" value="1"/>
</dbReference>
<dbReference type="GO" id="GO:0003746">
    <property type="term" value="F:translation elongation factor activity"/>
    <property type="evidence" value="ECO:0007669"/>
    <property type="project" value="UniProtKB-KW"/>
</dbReference>
<dbReference type="Pfam" id="PF03449">
    <property type="entry name" value="GreA_GreB_N"/>
    <property type="match status" value="1"/>
</dbReference>
<dbReference type="GO" id="GO:0070063">
    <property type="term" value="F:RNA polymerase binding"/>
    <property type="evidence" value="ECO:0007669"/>
    <property type="project" value="InterPro"/>
</dbReference>
<organism evidence="13 14">
    <name type="scientific">Caminibacter pacificus</name>
    <dbReference type="NCBI Taxonomy" id="1424653"/>
    <lineage>
        <taxon>Bacteria</taxon>
        <taxon>Pseudomonadati</taxon>
        <taxon>Campylobacterota</taxon>
        <taxon>Epsilonproteobacteria</taxon>
        <taxon>Nautiliales</taxon>
        <taxon>Nautiliaceae</taxon>
        <taxon>Caminibacter</taxon>
    </lineage>
</organism>
<dbReference type="FunFam" id="3.10.50.30:FF:000001">
    <property type="entry name" value="Transcription elongation factor GreA"/>
    <property type="match status" value="1"/>
</dbReference>
<dbReference type="NCBIfam" id="NF001263">
    <property type="entry name" value="PRK00226.1-4"/>
    <property type="match status" value="1"/>
</dbReference>
<evidence type="ECO:0000259" key="11">
    <source>
        <dbReference type="Pfam" id="PF03449"/>
    </source>
</evidence>
<dbReference type="PANTHER" id="PTHR30437:SF4">
    <property type="entry name" value="TRANSCRIPTION ELONGATION FACTOR GREA"/>
    <property type="match status" value="1"/>
</dbReference>
<dbReference type="Proteomes" id="UP000272781">
    <property type="component" value="Unassembled WGS sequence"/>
</dbReference>
<dbReference type="GO" id="GO:0032784">
    <property type="term" value="P:regulation of DNA-templated transcription elongation"/>
    <property type="evidence" value="ECO:0007669"/>
    <property type="project" value="UniProtKB-UniRule"/>
</dbReference>
<dbReference type="EMBL" id="CP027432">
    <property type="protein sequence ID" value="QCI28590.1"/>
    <property type="molecule type" value="Genomic_DNA"/>
</dbReference>
<gene>
    <name evidence="8 12" type="primary">greA</name>
    <name evidence="12" type="ORF">C6V80_06320</name>
    <name evidence="13" type="ORF">EDC58_0160</name>
</gene>
<dbReference type="InterPro" id="IPR006359">
    <property type="entry name" value="Tscrpt_elong_fac_GreA"/>
</dbReference>
<dbReference type="FunFam" id="1.10.287.180:FF:000001">
    <property type="entry name" value="Transcription elongation factor GreA"/>
    <property type="match status" value="1"/>
</dbReference>
<dbReference type="InterPro" id="IPR036805">
    <property type="entry name" value="Tscrpt_elong_fac_GreA/B_N_sf"/>
</dbReference>